<proteinExistence type="predicted"/>
<gene>
    <name evidence="1" type="ORF">O6H91_10G001800</name>
</gene>
<reference evidence="2" key="1">
    <citation type="journal article" date="2024" name="Proc. Natl. Acad. Sci. U.S.A.">
        <title>Extraordinary preservation of gene collinearity over three hundred million years revealed in homosporous lycophytes.</title>
        <authorList>
            <person name="Li C."/>
            <person name="Wickell D."/>
            <person name="Kuo L.Y."/>
            <person name="Chen X."/>
            <person name="Nie B."/>
            <person name="Liao X."/>
            <person name="Peng D."/>
            <person name="Ji J."/>
            <person name="Jenkins J."/>
            <person name="Williams M."/>
            <person name="Shu S."/>
            <person name="Plott C."/>
            <person name="Barry K."/>
            <person name="Rajasekar S."/>
            <person name="Grimwood J."/>
            <person name="Han X."/>
            <person name="Sun S."/>
            <person name="Hou Z."/>
            <person name="He W."/>
            <person name="Dai G."/>
            <person name="Sun C."/>
            <person name="Schmutz J."/>
            <person name="Leebens-Mack J.H."/>
            <person name="Li F.W."/>
            <person name="Wang L."/>
        </authorList>
    </citation>
    <scope>NUCLEOTIDE SEQUENCE [LARGE SCALE GENOMIC DNA]</scope>
    <source>
        <strain evidence="2">cv. PW_Plant_1</strain>
    </source>
</reference>
<organism evidence="1 2">
    <name type="scientific">Diphasiastrum complanatum</name>
    <name type="common">Issler's clubmoss</name>
    <name type="synonym">Lycopodium complanatum</name>
    <dbReference type="NCBI Taxonomy" id="34168"/>
    <lineage>
        <taxon>Eukaryota</taxon>
        <taxon>Viridiplantae</taxon>
        <taxon>Streptophyta</taxon>
        <taxon>Embryophyta</taxon>
        <taxon>Tracheophyta</taxon>
        <taxon>Lycopodiopsida</taxon>
        <taxon>Lycopodiales</taxon>
        <taxon>Lycopodiaceae</taxon>
        <taxon>Lycopodioideae</taxon>
        <taxon>Diphasiastrum</taxon>
    </lineage>
</organism>
<name>A0ACC2CDM3_DIPCM</name>
<evidence type="ECO:0000313" key="2">
    <source>
        <dbReference type="Proteomes" id="UP001162992"/>
    </source>
</evidence>
<evidence type="ECO:0000313" key="1">
    <source>
        <dbReference type="EMBL" id="KAJ7540109.1"/>
    </source>
</evidence>
<accession>A0ACC2CDM3</accession>
<comment type="caution">
    <text evidence="1">The sequence shown here is derived from an EMBL/GenBank/DDBJ whole genome shotgun (WGS) entry which is preliminary data.</text>
</comment>
<dbReference type="Proteomes" id="UP001162992">
    <property type="component" value="Chromosome 10"/>
</dbReference>
<sequence length="503" mass="54315">MAPSVGTSADVEVEAAPVSAKYTKLFIDGQFVDALSGKTFDTLDPRNGELIAKVAEADKEDVDLAVQAARKAFDEGPWPRLSGYERGRILFKYADILEQHADELAALETLDNGKPVQYARQLDVAGAVRIMRIFAGYADKISGRSVKMDGSYQGYTLHEPIGVVGQIIPWNFPLVMFATKVSPALACGNTVILKPAEQTPLTALYAAHLATEVGLPPGVLNVLPGFGPTAGAAIASHIGIDKVSFTGSTEVGRKIMIAAANSNLKPVTLELGGKSPLIILDDADLDLAVQLSYMAIFFNQGQVCCAGSRIFVQEGIYDAFLKKSIELAKQRVIGDPFKGGVEHGPLVDQLQLKTVMGYIESGKEEGANLVIGGNQIGSKGYYVEPTIFADVQDNMKIAKEEIFGPVMSVFKFKSVEEIIQRANNTNYGLAAGIVTKNIDLANRFSRSIRAGIIWINCYHIVDPSLPFGGYKMSGIGRENGEYVLQNYLQVKAVVTPLYDSPWL</sequence>
<dbReference type="EMBL" id="CM055101">
    <property type="protein sequence ID" value="KAJ7540109.1"/>
    <property type="molecule type" value="Genomic_DNA"/>
</dbReference>
<keyword evidence="2" id="KW-1185">Reference proteome</keyword>
<protein>
    <submittedName>
        <fullName evidence="1">Uncharacterized protein</fullName>
    </submittedName>
</protein>